<sequence>MIRAQALEKSYQVNGRTLAVIHPMDLHIKAASFSAIQGRSGSGKTTLLTLLSGLDRPTGGRLILDEDDITDWPESRMAAFRNSKIGFVFQDFHLIPGMTALENVLFPAELSGSSHARERAESLLRQVGLWERRKHLPRQLSGGEQQRVAICRAVVNRPKIIFADEPTGNLDSAAADGVMQLLVDLKEQEGATLVVVTHSAEVAEQADRVITLADGEVAHDSGA</sequence>
<dbReference type="PANTHER" id="PTHR24220:SF86">
    <property type="entry name" value="ABC TRANSPORTER ABCH.1"/>
    <property type="match status" value="1"/>
</dbReference>
<evidence type="ECO:0000313" key="6">
    <source>
        <dbReference type="EMBL" id="TYT74931.1"/>
    </source>
</evidence>
<dbReference type="EMBL" id="VDMB01000007">
    <property type="protein sequence ID" value="TYT74931.1"/>
    <property type="molecule type" value="Genomic_DNA"/>
</dbReference>
<dbReference type="InterPro" id="IPR017911">
    <property type="entry name" value="MacB-like_ATP-bd"/>
</dbReference>
<evidence type="ECO:0000256" key="3">
    <source>
        <dbReference type="ARBA" id="ARBA00022840"/>
    </source>
</evidence>
<evidence type="ECO:0000256" key="2">
    <source>
        <dbReference type="ARBA" id="ARBA00022741"/>
    </source>
</evidence>
<evidence type="ECO:0000313" key="7">
    <source>
        <dbReference type="Proteomes" id="UP000321899"/>
    </source>
</evidence>
<dbReference type="RefSeq" id="WP_139447815.1">
    <property type="nucleotide sequence ID" value="NZ_VDMB01000007.1"/>
</dbReference>
<accession>A0A5Q4VFZ6</accession>
<feature type="domain" description="ABC transporter" evidence="5">
    <location>
        <begin position="2"/>
        <end position="223"/>
    </location>
</feature>
<dbReference type="AlphaFoldDB" id="A0A5Q4VFZ6"/>
<proteinExistence type="inferred from homology"/>
<organism evidence="6 7">
    <name type="scientific">Desulfobotulus mexicanus</name>
    <dbReference type="NCBI Taxonomy" id="2586642"/>
    <lineage>
        <taxon>Bacteria</taxon>
        <taxon>Pseudomonadati</taxon>
        <taxon>Thermodesulfobacteriota</taxon>
        <taxon>Desulfobacteria</taxon>
        <taxon>Desulfobacterales</taxon>
        <taxon>Desulfobacteraceae</taxon>
        <taxon>Desulfobotulus</taxon>
    </lineage>
</organism>
<dbReference type="CDD" id="cd03255">
    <property type="entry name" value="ABC_MJ0796_LolCDE_FtsE"/>
    <property type="match status" value="1"/>
</dbReference>
<dbReference type="GO" id="GO:0005524">
    <property type="term" value="F:ATP binding"/>
    <property type="evidence" value="ECO:0007669"/>
    <property type="project" value="UniProtKB-KW"/>
</dbReference>
<dbReference type="OrthoDB" id="9809450at2"/>
<dbReference type="InterPro" id="IPR003439">
    <property type="entry name" value="ABC_transporter-like_ATP-bd"/>
</dbReference>
<dbReference type="Proteomes" id="UP000321899">
    <property type="component" value="Unassembled WGS sequence"/>
</dbReference>
<keyword evidence="3 6" id="KW-0067">ATP-binding</keyword>
<dbReference type="PANTHER" id="PTHR24220">
    <property type="entry name" value="IMPORT ATP-BINDING PROTEIN"/>
    <property type="match status" value="1"/>
</dbReference>
<comment type="caution">
    <text evidence="6">The sequence shown here is derived from an EMBL/GenBank/DDBJ whole genome shotgun (WGS) entry which is preliminary data.</text>
</comment>
<evidence type="ECO:0000259" key="5">
    <source>
        <dbReference type="PROSITE" id="PS50893"/>
    </source>
</evidence>
<dbReference type="GO" id="GO:0022857">
    <property type="term" value="F:transmembrane transporter activity"/>
    <property type="evidence" value="ECO:0007669"/>
    <property type="project" value="UniProtKB-ARBA"/>
</dbReference>
<dbReference type="InterPro" id="IPR003593">
    <property type="entry name" value="AAA+_ATPase"/>
</dbReference>
<dbReference type="SMART" id="SM00382">
    <property type="entry name" value="AAA"/>
    <property type="match status" value="1"/>
</dbReference>
<keyword evidence="1" id="KW-0813">Transport</keyword>
<dbReference type="Gene3D" id="3.40.50.300">
    <property type="entry name" value="P-loop containing nucleotide triphosphate hydrolases"/>
    <property type="match status" value="1"/>
</dbReference>
<dbReference type="GO" id="GO:0098796">
    <property type="term" value="C:membrane protein complex"/>
    <property type="evidence" value="ECO:0007669"/>
    <property type="project" value="UniProtKB-ARBA"/>
</dbReference>
<dbReference type="FunFam" id="3.40.50.300:FF:000032">
    <property type="entry name" value="Export ABC transporter ATP-binding protein"/>
    <property type="match status" value="1"/>
</dbReference>
<protein>
    <submittedName>
        <fullName evidence="6">ABC transporter ATP-binding protein</fullName>
    </submittedName>
</protein>
<keyword evidence="7" id="KW-1185">Reference proteome</keyword>
<dbReference type="SUPFAM" id="SSF52540">
    <property type="entry name" value="P-loop containing nucleoside triphosphate hydrolases"/>
    <property type="match status" value="1"/>
</dbReference>
<gene>
    <name evidence="6" type="ORF">FIM25_07340</name>
</gene>
<evidence type="ECO:0000256" key="4">
    <source>
        <dbReference type="ARBA" id="ARBA00038388"/>
    </source>
</evidence>
<dbReference type="InterPro" id="IPR015854">
    <property type="entry name" value="ABC_transpr_LolD-like"/>
</dbReference>
<name>A0A5Q4VFZ6_9BACT</name>
<reference evidence="6 7" key="1">
    <citation type="submission" date="2019-06" db="EMBL/GenBank/DDBJ databases">
        <title>Desulfobotulus mexicanus sp. nov., a novel sulfate-reducing bacterium isolated from the sediment of an alkaline crater lake in Mexico.</title>
        <authorList>
            <person name="Hirschler-Rea A."/>
        </authorList>
    </citation>
    <scope>NUCLEOTIDE SEQUENCE [LARGE SCALE GENOMIC DNA]</scope>
    <source>
        <strain evidence="6 7">PAR22N</strain>
    </source>
</reference>
<dbReference type="InterPro" id="IPR017871">
    <property type="entry name" value="ABC_transporter-like_CS"/>
</dbReference>
<dbReference type="InterPro" id="IPR027417">
    <property type="entry name" value="P-loop_NTPase"/>
</dbReference>
<dbReference type="GO" id="GO:0016887">
    <property type="term" value="F:ATP hydrolysis activity"/>
    <property type="evidence" value="ECO:0007669"/>
    <property type="project" value="InterPro"/>
</dbReference>
<dbReference type="PROSITE" id="PS50893">
    <property type="entry name" value="ABC_TRANSPORTER_2"/>
    <property type="match status" value="1"/>
</dbReference>
<dbReference type="PROSITE" id="PS00211">
    <property type="entry name" value="ABC_TRANSPORTER_1"/>
    <property type="match status" value="1"/>
</dbReference>
<evidence type="ECO:0000256" key="1">
    <source>
        <dbReference type="ARBA" id="ARBA00022448"/>
    </source>
</evidence>
<dbReference type="Pfam" id="PF00005">
    <property type="entry name" value="ABC_tran"/>
    <property type="match status" value="1"/>
</dbReference>
<dbReference type="GO" id="GO:0005886">
    <property type="term" value="C:plasma membrane"/>
    <property type="evidence" value="ECO:0007669"/>
    <property type="project" value="TreeGrafter"/>
</dbReference>
<comment type="similarity">
    <text evidence="4">Belongs to the ABC transporter superfamily. Macrolide exporter (TC 3.A.1.122) family.</text>
</comment>
<keyword evidence="2" id="KW-0547">Nucleotide-binding</keyword>